<evidence type="ECO:0000313" key="3">
    <source>
        <dbReference type="Proteomes" id="UP000004070"/>
    </source>
</evidence>
<dbReference type="Proteomes" id="UP000004070">
    <property type="component" value="Unassembled WGS sequence"/>
</dbReference>
<gene>
    <name evidence="2" type="ORF">ATORI0001_0091</name>
</gene>
<comment type="caution">
    <text evidence="2">The sequence shown here is derived from an EMBL/GenBank/DDBJ whole genome shotgun (WGS) entry which is preliminary data.</text>
</comment>
<keyword evidence="1" id="KW-0472">Membrane</keyword>
<proteinExistence type="predicted"/>
<accession>B9CNP2</accession>
<feature type="transmembrane region" description="Helical" evidence="1">
    <location>
        <begin position="20"/>
        <end position="36"/>
    </location>
</feature>
<organism evidence="2 3">
    <name type="scientific">Lancefieldella rimae (strain ATCC 49626 / DSM 7090 / CCUG 31168 / NBRC 15546 / VPI D140H-11A)</name>
    <name type="common">Atopobium rimae</name>
    <dbReference type="NCBI Taxonomy" id="553184"/>
    <lineage>
        <taxon>Bacteria</taxon>
        <taxon>Bacillati</taxon>
        <taxon>Actinomycetota</taxon>
        <taxon>Coriobacteriia</taxon>
        <taxon>Coriobacteriales</taxon>
        <taxon>Atopobiaceae</taxon>
        <taxon>Lancefieldella</taxon>
    </lineage>
</organism>
<reference evidence="2 3" key="1">
    <citation type="submission" date="2009-01" db="EMBL/GenBank/DDBJ databases">
        <authorList>
            <person name="Madupu R."/>
            <person name="Sebastian Y."/>
            <person name="Durkin A.S."/>
            <person name="Torralba M."/>
            <person name="Methe B."/>
            <person name="Sutton G.G."/>
            <person name="Strausberg R.L."/>
            <person name="Nelson K.E."/>
        </authorList>
    </citation>
    <scope>NUCLEOTIDE SEQUENCE [LARGE SCALE GENOMIC DNA]</scope>
    <source>
        <strain evidence="2 3">ATCC 49626</strain>
    </source>
</reference>
<dbReference type="EMBL" id="ACFE01000004">
    <property type="protein sequence ID" value="EEE16838.1"/>
    <property type="molecule type" value="Genomic_DNA"/>
</dbReference>
<evidence type="ECO:0000313" key="2">
    <source>
        <dbReference type="EMBL" id="EEE16838.1"/>
    </source>
</evidence>
<dbReference type="AlphaFoldDB" id="B9CNP2"/>
<evidence type="ECO:0000256" key="1">
    <source>
        <dbReference type="SAM" id="Phobius"/>
    </source>
</evidence>
<sequence length="37" mass="3944">MPASCLSRSPQAAFPKRQDVVLLALSLAALFTILNSL</sequence>
<protein>
    <submittedName>
        <fullName evidence="2">Uncharacterized protein</fullName>
    </submittedName>
</protein>
<name>B9CNP2_LANR4</name>
<keyword evidence="1" id="KW-1133">Transmembrane helix</keyword>
<keyword evidence="1" id="KW-0812">Transmembrane</keyword>